<evidence type="ECO:0000313" key="2">
    <source>
        <dbReference type="Proteomes" id="UP000239522"/>
    </source>
</evidence>
<dbReference type="InterPro" id="IPR025737">
    <property type="entry name" value="FApF"/>
</dbReference>
<dbReference type="AlphaFoldDB" id="A0A2S7L172"/>
<dbReference type="EMBL" id="MQUA01000013">
    <property type="protein sequence ID" value="PQB08674.1"/>
    <property type="molecule type" value="Genomic_DNA"/>
</dbReference>
<protein>
    <recommendedName>
        <fullName evidence="3">Transporter</fullName>
    </recommendedName>
</protein>
<accession>A0A2S7L172</accession>
<name>A0A2S7L172_9FLAO</name>
<keyword evidence="2" id="KW-1185">Reference proteome</keyword>
<evidence type="ECO:0008006" key="3">
    <source>
        <dbReference type="Google" id="ProtNLM"/>
    </source>
</evidence>
<organism evidence="1 2">
    <name type="scientific">Polaribacter filamentus</name>
    <dbReference type="NCBI Taxonomy" id="53483"/>
    <lineage>
        <taxon>Bacteria</taxon>
        <taxon>Pseudomonadati</taxon>
        <taxon>Bacteroidota</taxon>
        <taxon>Flavobacteriia</taxon>
        <taxon>Flavobacteriales</taxon>
        <taxon>Flavobacteriaceae</taxon>
    </lineage>
</organism>
<dbReference type="Proteomes" id="UP000239522">
    <property type="component" value="Unassembled WGS sequence"/>
</dbReference>
<dbReference type="Pfam" id="PF13557">
    <property type="entry name" value="Phenol_MetA_deg"/>
    <property type="match status" value="1"/>
</dbReference>
<reference evidence="1 2" key="1">
    <citation type="submission" date="2016-11" db="EMBL/GenBank/DDBJ databases">
        <title>Trade-off between light-utilization and light-protection in marine flavobacteria.</title>
        <authorList>
            <person name="Kumagai Y."/>
        </authorList>
    </citation>
    <scope>NUCLEOTIDE SEQUENCE [LARGE SCALE GENOMIC DNA]</scope>
    <source>
        <strain evidence="1 2">ATCC 700397</strain>
    </source>
</reference>
<dbReference type="RefSeq" id="WP_104810850.1">
    <property type="nucleotide sequence ID" value="NZ_MQUA01000013.1"/>
</dbReference>
<gene>
    <name evidence="1" type="ORF">BST83_11000</name>
</gene>
<evidence type="ECO:0000313" key="1">
    <source>
        <dbReference type="EMBL" id="PQB08674.1"/>
    </source>
</evidence>
<comment type="caution">
    <text evidence="1">The sequence shown here is derived from an EMBL/GenBank/DDBJ whole genome shotgun (WGS) entry which is preliminary data.</text>
</comment>
<sequence>MKNPKLKLFFLLFLLGFSSIYSQYTEVINSNKPGFSESPYSVGTGVYQFESNLFLRNTSIEPTFSIPQSLGFDLLFRTGFLIERLELNTQISYQRDKVAFKNIFTSDYSSAEFREFTIGAKYLFFQQEYDDKSKEVRSWKKRMSFDTNRLIPSIAIYVGINTDFINDIYKTGNMSPKLGLLFQQNLSTDFNLVSNFFYDKIGTKFFEYSYIITGTYTLSNQWSAFFENQTVFQKHQNNTNLGTGLAYLYSKDLQVNTSARFLLEGKAQGFYGGLGISYRINRHQDSYKEINESGNDLEDTPIKRYNKKENGFFKRLFGIFTKNNSKKLLESEEKGIIKSLSNYDYLKTSY</sequence>
<dbReference type="OrthoDB" id="1421312at2"/>
<proteinExistence type="predicted"/>